<protein>
    <submittedName>
        <fullName evidence="1">Uncharacterized protein</fullName>
    </submittedName>
</protein>
<dbReference type="Proteomes" id="UP000297595">
    <property type="component" value="Unassembled WGS sequence"/>
</dbReference>
<gene>
    <name evidence="1" type="ORF">EYR41_003895</name>
</gene>
<comment type="caution">
    <text evidence="1">The sequence shown here is derived from an EMBL/GenBank/DDBJ whole genome shotgun (WGS) entry which is preliminary data.</text>
</comment>
<evidence type="ECO:0000313" key="2">
    <source>
        <dbReference type="Proteomes" id="UP000297595"/>
    </source>
</evidence>
<name>A0A7C8KGS8_ORBOL</name>
<dbReference type="AlphaFoldDB" id="A0A7C8KGS8"/>
<sequence>MGWEFSLRTANGFKDKELGFDIRSAYIRRQEYSAMIRSYCTLKFAAAQGRLAIERKKPRRLPKEVFFRISGFYEAGEDLRSQELEIS</sequence>
<dbReference type="EMBL" id="SOZJ01000002">
    <property type="protein sequence ID" value="TGJ71974.1"/>
    <property type="molecule type" value="Genomic_DNA"/>
</dbReference>
<accession>A0A7C8KGS8</accession>
<proteinExistence type="predicted"/>
<reference evidence="1 2" key="1">
    <citation type="submission" date="2019-03" db="EMBL/GenBank/DDBJ databases">
        <title>Nematode-trapping fungi genome.</title>
        <authorList>
            <person name="Vidal-Diez De Ulzurrun G."/>
        </authorList>
    </citation>
    <scope>NUCLEOTIDE SEQUENCE [LARGE SCALE GENOMIC DNA]</scope>
    <source>
        <strain evidence="1 2">TWF154</strain>
    </source>
</reference>
<organism evidence="1 2">
    <name type="scientific">Orbilia oligospora</name>
    <name type="common">Nematode-trapping fungus</name>
    <name type="synonym">Arthrobotrys oligospora</name>
    <dbReference type="NCBI Taxonomy" id="2813651"/>
    <lineage>
        <taxon>Eukaryota</taxon>
        <taxon>Fungi</taxon>
        <taxon>Dikarya</taxon>
        <taxon>Ascomycota</taxon>
        <taxon>Pezizomycotina</taxon>
        <taxon>Orbiliomycetes</taxon>
        <taxon>Orbiliales</taxon>
        <taxon>Orbiliaceae</taxon>
        <taxon>Orbilia</taxon>
    </lineage>
</organism>
<evidence type="ECO:0000313" key="1">
    <source>
        <dbReference type="EMBL" id="TGJ71974.1"/>
    </source>
</evidence>